<comment type="caution">
    <text evidence="1">The sequence shown here is derived from an EMBL/GenBank/DDBJ whole genome shotgun (WGS) entry which is preliminary data.</text>
</comment>
<protein>
    <recommendedName>
        <fullName evidence="3">Transposase</fullName>
    </recommendedName>
</protein>
<proteinExistence type="predicted"/>
<accession>A0AAV2A5H2</accession>
<evidence type="ECO:0008006" key="3">
    <source>
        <dbReference type="Google" id="ProtNLM"/>
    </source>
</evidence>
<evidence type="ECO:0000313" key="2">
    <source>
        <dbReference type="Proteomes" id="UP001497382"/>
    </source>
</evidence>
<name>A0AAV2A5H2_9ARAC</name>
<evidence type="ECO:0000313" key="1">
    <source>
        <dbReference type="EMBL" id="CAL1278160.1"/>
    </source>
</evidence>
<dbReference type="EMBL" id="CAXIEN010000109">
    <property type="protein sequence ID" value="CAL1278160.1"/>
    <property type="molecule type" value="Genomic_DNA"/>
</dbReference>
<organism evidence="1 2">
    <name type="scientific">Larinioides sclopetarius</name>
    <dbReference type="NCBI Taxonomy" id="280406"/>
    <lineage>
        <taxon>Eukaryota</taxon>
        <taxon>Metazoa</taxon>
        <taxon>Ecdysozoa</taxon>
        <taxon>Arthropoda</taxon>
        <taxon>Chelicerata</taxon>
        <taxon>Arachnida</taxon>
        <taxon>Araneae</taxon>
        <taxon>Araneomorphae</taxon>
        <taxon>Entelegynae</taxon>
        <taxon>Araneoidea</taxon>
        <taxon>Araneidae</taxon>
        <taxon>Larinioides</taxon>
    </lineage>
</organism>
<dbReference type="AlphaFoldDB" id="A0AAV2A5H2"/>
<sequence length="157" mass="17641">MKSVAKHAVTCCRLMASQDRRTGFLSLGSNLTSILNWYPLSVSCLDGYMKHREALKQRSCFKDKDRRIVLWVDESTFRVATTNIDEGVSFSGLPLLQFGGVCGGGGSDSFPKRLRGADVISEPRQERDILFITMCLSLVTDDRTQKIREKESRFLAV</sequence>
<keyword evidence="2" id="KW-1185">Reference proteome</keyword>
<gene>
    <name evidence="1" type="ORF">LARSCL_LOCUS9624</name>
</gene>
<reference evidence="1 2" key="1">
    <citation type="submission" date="2024-04" db="EMBL/GenBank/DDBJ databases">
        <authorList>
            <person name="Rising A."/>
            <person name="Reimegard J."/>
            <person name="Sonavane S."/>
            <person name="Akerstrom W."/>
            <person name="Nylinder S."/>
            <person name="Hedman E."/>
            <person name="Kallberg Y."/>
        </authorList>
    </citation>
    <scope>NUCLEOTIDE SEQUENCE [LARGE SCALE GENOMIC DNA]</scope>
</reference>
<dbReference type="Proteomes" id="UP001497382">
    <property type="component" value="Unassembled WGS sequence"/>
</dbReference>